<sequence length="76" mass="8887">MSEFKVGDKALFPVKLGNTTEWNEGRITAYRSDINKFDLCGTRHWGWYFSHELRPVTEVLDKPENHISLMCEVKDV</sequence>
<reference evidence="1" key="1">
    <citation type="submission" date="2023-06" db="EMBL/GenBank/DDBJ databases">
        <authorList>
            <consortium name="Clinical and Environmental Microbiology Branch: Whole genome sequencing antimicrobial resistance pathogens in the healthcare setting"/>
        </authorList>
    </citation>
    <scope>NUCLEOTIDE SEQUENCE</scope>
    <source>
        <strain evidence="1">2021GN-00227</strain>
    </source>
</reference>
<protein>
    <submittedName>
        <fullName evidence="1">Uncharacterized protein</fullName>
    </submittedName>
</protein>
<evidence type="ECO:0000313" key="1">
    <source>
        <dbReference type="EMBL" id="EKU3570726.1"/>
    </source>
</evidence>
<name>A0AAD2U809_ACIBA</name>
<dbReference type="AlphaFoldDB" id="A0AAD2U809"/>
<dbReference type="RefSeq" id="WP_031959936.1">
    <property type="nucleotide sequence ID" value="NZ_CP169779.1"/>
</dbReference>
<accession>A0AAD2U809</accession>
<gene>
    <name evidence="1" type="ORF">MKP18_004226</name>
    <name evidence="2" type="ORF">MKP18_004227</name>
</gene>
<dbReference type="EMBL" id="ABFEVW030000090">
    <property type="protein sequence ID" value="EMN1073824.1"/>
    <property type="molecule type" value="Genomic_DNA"/>
</dbReference>
<dbReference type="EMBL" id="ABFEVW020000089">
    <property type="protein sequence ID" value="EKU3570726.1"/>
    <property type="molecule type" value="Genomic_DNA"/>
</dbReference>
<proteinExistence type="predicted"/>
<comment type="caution">
    <text evidence="1">The sequence shown here is derived from an EMBL/GenBank/DDBJ whole genome shotgun (WGS) entry which is preliminary data.</text>
</comment>
<organism evidence="1">
    <name type="scientific">Acinetobacter baumannii</name>
    <dbReference type="NCBI Taxonomy" id="470"/>
    <lineage>
        <taxon>Bacteria</taxon>
        <taxon>Pseudomonadati</taxon>
        <taxon>Pseudomonadota</taxon>
        <taxon>Gammaproteobacteria</taxon>
        <taxon>Moraxellales</taxon>
        <taxon>Moraxellaceae</taxon>
        <taxon>Acinetobacter</taxon>
        <taxon>Acinetobacter calcoaceticus/baumannii complex</taxon>
    </lineage>
</organism>
<evidence type="ECO:0000313" key="2">
    <source>
        <dbReference type="EMBL" id="EMN1073824.1"/>
    </source>
</evidence>